<name>A0A2R5FBD0_9PROT</name>
<dbReference type="GO" id="GO:0043709">
    <property type="term" value="P:cell adhesion involved in single-species biofilm formation"/>
    <property type="evidence" value="ECO:0007669"/>
    <property type="project" value="TreeGrafter"/>
</dbReference>
<comment type="caution">
    <text evidence="4">The sequence shown here is derived from an EMBL/GenBank/DDBJ whole genome shotgun (WGS) entry which is preliminary data.</text>
</comment>
<dbReference type="InterPro" id="IPR043128">
    <property type="entry name" value="Rev_trsase/Diguanyl_cyclase"/>
</dbReference>
<evidence type="ECO:0000313" key="5">
    <source>
        <dbReference type="Proteomes" id="UP000245081"/>
    </source>
</evidence>
<feature type="transmembrane region" description="Helical" evidence="2">
    <location>
        <begin position="167"/>
        <end position="186"/>
    </location>
</feature>
<dbReference type="PANTHER" id="PTHR45138:SF24">
    <property type="entry name" value="DIGUANYLATE CYCLASE DGCC-RELATED"/>
    <property type="match status" value="1"/>
</dbReference>
<dbReference type="InterPro" id="IPR000160">
    <property type="entry name" value="GGDEF_dom"/>
</dbReference>
<dbReference type="GO" id="GO:0052621">
    <property type="term" value="F:diguanylate cyclase activity"/>
    <property type="evidence" value="ECO:0007669"/>
    <property type="project" value="UniProtKB-EC"/>
</dbReference>
<accession>A0A2R5FBD0</accession>
<keyword evidence="2" id="KW-0812">Transmembrane</keyword>
<gene>
    <name evidence="4" type="ORF">NMK_3126</name>
</gene>
<dbReference type="FunFam" id="3.30.70.270:FF:000001">
    <property type="entry name" value="Diguanylate cyclase domain protein"/>
    <property type="match status" value="1"/>
</dbReference>
<evidence type="ECO:0000256" key="2">
    <source>
        <dbReference type="SAM" id="Phobius"/>
    </source>
</evidence>
<feature type="transmembrane region" description="Helical" evidence="2">
    <location>
        <begin position="51"/>
        <end position="71"/>
    </location>
</feature>
<feature type="transmembrane region" description="Helical" evidence="2">
    <location>
        <begin position="111"/>
        <end position="128"/>
    </location>
</feature>
<feature type="transmembrane region" description="Helical" evidence="2">
    <location>
        <begin position="140"/>
        <end position="160"/>
    </location>
</feature>
<evidence type="ECO:0000313" key="4">
    <source>
        <dbReference type="EMBL" id="GBG15517.1"/>
    </source>
</evidence>
<dbReference type="Proteomes" id="UP000245081">
    <property type="component" value="Unassembled WGS sequence"/>
</dbReference>
<protein>
    <recommendedName>
        <fullName evidence="1">diguanylate cyclase</fullName>
        <ecNumber evidence="1">2.7.7.65</ecNumber>
    </recommendedName>
</protein>
<dbReference type="CDD" id="cd01949">
    <property type="entry name" value="GGDEF"/>
    <property type="match status" value="1"/>
</dbReference>
<dbReference type="NCBIfam" id="TIGR00254">
    <property type="entry name" value="GGDEF"/>
    <property type="match status" value="1"/>
</dbReference>
<dbReference type="InterPro" id="IPR050469">
    <property type="entry name" value="Diguanylate_Cyclase"/>
</dbReference>
<sequence>MLTDALKRLWLRAWSLVLMEMTSQEIGWLLRPRDHMSLLTSRRTTIIVTRVRLMAGLFALFTPLWIVADVFAFQPEVWHGLAAARLGATIAFVLILVAARRMDTIQNAYRALAMLFAIPMLFFLFTYQHMAHFEMHGFEAAFSTGYAFLPFVVVAGLSIFPLTLAECLAFAGPILAFQSLAAVMRWPVLDWPTVAASLWLLILITAVSALAGLSQLAFMIVLVRENIRDSMTGCFSRPSGEELIDLQFTLARRSGMALSLAFLDLDHFKEINDRYGHDAGDEVLIKTSTTIRNRMRMGDMLVRWGGEEFLLVMPNTDRLQALTALERLTEQGLGLRPNGTPVTASIGLAEISTDDSLNWKELVEIADKRMYRAKTSGRNRIVADDMPLNL</sequence>
<dbReference type="PANTHER" id="PTHR45138">
    <property type="entry name" value="REGULATORY COMPONENTS OF SENSORY TRANSDUCTION SYSTEM"/>
    <property type="match status" value="1"/>
</dbReference>
<dbReference type="PROSITE" id="PS50887">
    <property type="entry name" value="GGDEF"/>
    <property type="match status" value="1"/>
</dbReference>
<dbReference type="SUPFAM" id="SSF55073">
    <property type="entry name" value="Nucleotide cyclase"/>
    <property type="match status" value="1"/>
</dbReference>
<evidence type="ECO:0000256" key="1">
    <source>
        <dbReference type="ARBA" id="ARBA00012528"/>
    </source>
</evidence>
<dbReference type="GO" id="GO:1902201">
    <property type="term" value="P:negative regulation of bacterial-type flagellum-dependent cell motility"/>
    <property type="evidence" value="ECO:0007669"/>
    <property type="project" value="TreeGrafter"/>
</dbReference>
<dbReference type="GO" id="GO:0005886">
    <property type="term" value="C:plasma membrane"/>
    <property type="evidence" value="ECO:0007669"/>
    <property type="project" value="TreeGrafter"/>
</dbReference>
<keyword evidence="2" id="KW-0472">Membrane</keyword>
<feature type="domain" description="GGDEF" evidence="3">
    <location>
        <begin position="256"/>
        <end position="386"/>
    </location>
</feature>
<evidence type="ECO:0000259" key="3">
    <source>
        <dbReference type="PROSITE" id="PS50887"/>
    </source>
</evidence>
<dbReference type="SMART" id="SM00267">
    <property type="entry name" value="GGDEF"/>
    <property type="match status" value="1"/>
</dbReference>
<organism evidence="4 5">
    <name type="scientific">Novimethylophilus kurashikiensis</name>
    <dbReference type="NCBI Taxonomy" id="1825523"/>
    <lineage>
        <taxon>Bacteria</taxon>
        <taxon>Pseudomonadati</taxon>
        <taxon>Pseudomonadota</taxon>
        <taxon>Betaproteobacteria</taxon>
        <taxon>Nitrosomonadales</taxon>
        <taxon>Methylophilaceae</taxon>
        <taxon>Novimethylophilus</taxon>
    </lineage>
</organism>
<dbReference type="EMBL" id="BDOQ01000019">
    <property type="protein sequence ID" value="GBG15517.1"/>
    <property type="molecule type" value="Genomic_DNA"/>
</dbReference>
<dbReference type="AlphaFoldDB" id="A0A2R5FBD0"/>
<proteinExistence type="predicted"/>
<dbReference type="InterPro" id="IPR029787">
    <property type="entry name" value="Nucleotide_cyclase"/>
</dbReference>
<feature type="transmembrane region" description="Helical" evidence="2">
    <location>
        <begin position="198"/>
        <end position="223"/>
    </location>
</feature>
<keyword evidence="2" id="KW-1133">Transmembrane helix</keyword>
<dbReference type="Gene3D" id="3.30.70.270">
    <property type="match status" value="1"/>
</dbReference>
<dbReference type="OrthoDB" id="9813903at2"/>
<dbReference type="Pfam" id="PF00990">
    <property type="entry name" value="GGDEF"/>
    <property type="match status" value="1"/>
</dbReference>
<dbReference type="EC" id="2.7.7.65" evidence="1"/>
<dbReference type="RefSeq" id="WP_109016671.1">
    <property type="nucleotide sequence ID" value="NZ_BDOQ01000019.1"/>
</dbReference>
<keyword evidence="5" id="KW-1185">Reference proteome</keyword>
<reference evidence="4 5" key="1">
    <citation type="journal article" date="2018" name="Environ. Microbiol.">
        <title>Isolation and genomic characterization of Novimethylophilus kurashikiensis gen. nov. sp. nov., a new lanthanide-dependent methylotrophic species of Methylophilaceae.</title>
        <authorList>
            <person name="Lv H."/>
            <person name="Sahin N."/>
            <person name="Tani A."/>
        </authorList>
    </citation>
    <scope>NUCLEOTIDE SEQUENCE [LARGE SCALE GENOMIC DNA]</scope>
    <source>
        <strain evidence="4 5">La2-4</strain>
    </source>
</reference>
<feature type="transmembrane region" description="Helical" evidence="2">
    <location>
        <begin position="77"/>
        <end position="99"/>
    </location>
</feature>